<accession>A0A8J6BR21</accession>
<reference evidence="2" key="1">
    <citation type="journal article" date="2021" name="bioRxiv">
        <title>Whole Genome Assembly and Annotation of Northern Wild Rice, Zizania palustris L., Supports a Whole Genome Duplication in the Zizania Genus.</title>
        <authorList>
            <person name="Haas M."/>
            <person name="Kono T."/>
            <person name="Macchietto M."/>
            <person name="Millas R."/>
            <person name="McGilp L."/>
            <person name="Shao M."/>
            <person name="Duquette J."/>
            <person name="Hirsch C.N."/>
            <person name="Kimball J."/>
        </authorList>
    </citation>
    <scope>NUCLEOTIDE SEQUENCE</scope>
    <source>
        <tissue evidence="2">Fresh leaf tissue</tissue>
    </source>
</reference>
<reference evidence="2" key="2">
    <citation type="submission" date="2021-02" db="EMBL/GenBank/DDBJ databases">
        <authorList>
            <person name="Kimball J.A."/>
            <person name="Haas M.W."/>
            <person name="Macchietto M."/>
            <person name="Kono T."/>
            <person name="Duquette J."/>
            <person name="Shao M."/>
        </authorList>
    </citation>
    <scope>NUCLEOTIDE SEQUENCE</scope>
    <source>
        <tissue evidence="2">Fresh leaf tissue</tissue>
    </source>
</reference>
<name>A0A8J6BR21_ZIZPA</name>
<dbReference type="EMBL" id="JAAALK010000080">
    <property type="protein sequence ID" value="KAG8093522.1"/>
    <property type="molecule type" value="Genomic_DNA"/>
</dbReference>
<evidence type="ECO:0000313" key="2">
    <source>
        <dbReference type="EMBL" id="KAG8093522.1"/>
    </source>
</evidence>
<evidence type="ECO:0000313" key="3">
    <source>
        <dbReference type="Proteomes" id="UP000729402"/>
    </source>
</evidence>
<evidence type="ECO:0000256" key="1">
    <source>
        <dbReference type="SAM" id="MobiDB-lite"/>
    </source>
</evidence>
<proteinExistence type="predicted"/>
<dbReference type="AlphaFoldDB" id="A0A8J6BR21"/>
<feature type="region of interest" description="Disordered" evidence="1">
    <location>
        <begin position="1"/>
        <end position="46"/>
    </location>
</feature>
<comment type="caution">
    <text evidence="2">The sequence shown here is derived from an EMBL/GenBank/DDBJ whole genome shotgun (WGS) entry which is preliminary data.</text>
</comment>
<protein>
    <submittedName>
        <fullName evidence="2">Uncharacterized protein</fullName>
    </submittedName>
</protein>
<dbReference type="Proteomes" id="UP000729402">
    <property type="component" value="Unassembled WGS sequence"/>
</dbReference>
<organism evidence="2 3">
    <name type="scientific">Zizania palustris</name>
    <name type="common">Northern wild rice</name>
    <dbReference type="NCBI Taxonomy" id="103762"/>
    <lineage>
        <taxon>Eukaryota</taxon>
        <taxon>Viridiplantae</taxon>
        <taxon>Streptophyta</taxon>
        <taxon>Embryophyta</taxon>
        <taxon>Tracheophyta</taxon>
        <taxon>Spermatophyta</taxon>
        <taxon>Magnoliopsida</taxon>
        <taxon>Liliopsida</taxon>
        <taxon>Poales</taxon>
        <taxon>Poaceae</taxon>
        <taxon>BOP clade</taxon>
        <taxon>Oryzoideae</taxon>
        <taxon>Oryzeae</taxon>
        <taxon>Zizaniinae</taxon>
        <taxon>Zizania</taxon>
    </lineage>
</organism>
<sequence>MGQQALKKAPLNPSGPGALLGRDVWMTESSSEAEKSTPRESRPGTLGMRCARSKVMGGADEKPILERKKSRKTSTLSWTEVAQERMLDGRDCIPAPSDGGRRVKEFGVGIAKLGPTEGETLLPVFVAESQEEGKSSDAGDWS</sequence>
<gene>
    <name evidence="2" type="ORF">GUJ93_ZPchr0012g20076</name>
</gene>
<keyword evidence="3" id="KW-1185">Reference proteome</keyword>
<feature type="compositionally biased region" description="Basic and acidic residues" evidence="1">
    <location>
        <begin position="32"/>
        <end position="42"/>
    </location>
</feature>